<evidence type="ECO:0000313" key="5">
    <source>
        <dbReference type="EMBL" id="OGN07645.1"/>
    </source>
</evidence>
<comment type="pathway">
    <text evidence="2">Pyrimidine metabolism; UMP biosynthesis via de novo pathway.</text>
</comment>
<dbReference type="InterPro" id="IPR001295">
    <property type="entry name" value="Dihydroorotate_DH_CS"/>
</dbReference>
<dbReference type="InterPro" id="IPR005720">
    <property type="entry name" value="Dihydroorotate_DH_cat"/>
</dbReference>
<comment type="caution">
    <text evidence="5">The sequence shown here is derived from an EMBL/GenBank/DDBJ whole genome shotgun (WGS) entry which is preliminary data.</text>
</comment>
<organism evidence="5 6">
    <name type="scientific">Candidatus Yanofskybacteria bacterium RIFCSPHIGHO2_02_FULL_38_22b</name>
    <dbReference type="NCBI Taxonomy" id="1802673"/>
    <lineage>
        <taxon>Bacteria</taxon>
        <taxon>Candidatus Yanofskyibacteriota</taxon>
    </lineage>
</organism>
<accession>A0A1F8F3C3</accession>
<dbReference type="SUPFAM" id="SSF51395">
    <property type="entry name" value="FMN-linked oxidoreductases"/>
    <property type="match status" value="1"/>
</dbReference>
<dbReference type="GO" id="GO:0004152">
    <property type="term" value="F:dihydroorotate dehydrogenase activity"/>
    <property type="evidence" value="ECO:0007669"/>
    <property type="project" value="UniProtKB-ARBA"/>
</dbReference>
<evidence type="ECO:0000256" key="3">
    <source>
        <dbReference type="ARBA" id="ARBA00023002"/>
    </source>
</evidence>
<sequence>MELQNPGIRSIKKFNPKKIYSITAIQTEEWNELINLISEQVAVELNLSCPNIEPESEIRDHQVVACVKKFPIVIFKLSPTNEIYNQIDRLVNLGARYIHIANTLPTKRGGESGARLKSFSIKTIKNIRAKYPNIKIIGGGGIYSDKDVELYEKAGADYFSLATIWFNPWKAIQLLKNSTLFVDFR</sequence>
<dbReference type="PROSITE" id="PS00912">
    <property type="entry name" value="DHODEHASE_2"/>
    <property type="match status" value="1"/>
</dbReference>
<dbReference type="GO" id="GO:0005737">
    <property type="term" value="C:cytoplasm"/>
    <property type="evidence" value="ECO:0007669"/>
    <property type="project" value="InterPro"/>
</dbReference>
<dbReference type="InterPro" id="IPR013785">
    <property type="entry name" value="Aldolase_TIM"/>
</dbReference>
<evidence type="ECO:0000259" key="4">
    <source>
        <dbReference type="Pfam" id="PF01180"/>
    </source>
</evidence>
<name>A0A1F8F3C3_9BACT</name>
<dbReference type="EMBL" id="MGJN01000003">
    <property type="protein sequence ID" value="OGN07645.1"/>
    <property type="molecule type" value="Genomic_DNA"/>
</dbReference>
<keyword evidence="3" id="KW-0560">Oxidoreductase</keyword>
<evidence type="ECO:0000256" key="2">
    <source>
        <dbReference type="ARBA" id="ARBA00004725"/>
    </source>
</evidence>
<reference evidence="5 6" key="1">
    <citation type="journal article" date="2016" name="Nat. Commun.">
        <title>Thousands of microbial genomes shed light on interconnected biogeochemical processes in an aquifer system.</title>
        <authorList>
            <person name="Anantharaman K."/>
            <person name="Brown C.T."/>
            <person name="Hug L.A."/>
            <person name="Sharon I."/>
            <person name="Castelle C.J."/>
            <person name="Probst A.J."/>
            <person name="Thomas B.C."/>
            <person name="Singh A."/>
            <person name="Wilkins M.J."/>
            <person name="Karaoz U."/>
            <person name="Brodie E.L."/>
            <person name="Williams K.H."/>
            <person name="Hubbard S.S."/>
            <person name="Banfield J.F."/>
        </authorList>
    </citation>
    <scope>NUCLEOTIDE SEQUENCE [LARGE SCALE GENOMIC DNA]</scope>
</reference>
<protein>
    <recommendedName>
        <fullName evidence="4">Dihydroorotate dehydrogenase catalytic domain-containing protein</fullName>
    </recommendedName>
</protein>
<gene>
    <name evidence="5" type="ORF">A3B86_02285</name>
</gene>
<dbReference type="Gene3D" id="3.20.20.70">
    <property type="entry name" value="Aldolase class I"/>
    <property type="match status" value="1"/>
</dbReference>
<dbReference type="GO" id="GO:0006207">
    <property type="term" value="P:'de novo' pyrimidine nucleobase biosynthetic process"/>
    <property type="evidence" value="ECO:0007669"/>
    <property type="project" value="InterPro"/>
</dbReference>
<dbReference type="GO" id="GO:0044205">
    <property type="term" value="P:'de novo' UMP biosynthetic process"/>
    <property type="evidence" value="ECO:0007669"/>
    <property type="project" value="UniProtKB-UniPathway"/>
</dbReference>
<evidence type="ECO:0000313" key="6">
    <source>
        <dbReference type="Proteomes" id="UP000176834"/>
    </source>
</evidence>
<dbReference type="Pfam" id="PF01180">
    <property type="entry name" value="DHO_dh"/>
    <property type="match status" value="1"/>
</dbReference>
<dbReference type="AlphaFoldDB" id="A0A1F8F3C3"/>
<dbReference type="Proteomes" id="UP000176834">
    <property type="component" value="Unassembled WGS sequence"/>
</dbReference>
<proteinExistence type="predicted"/>
<evidence type="ECO:0000256" key="1">
    <source>
        <dbReference type="ARBA" id="ARBA00001917"/>
    </source>
</evidence>
<feature type="domain" description="Dihydroorotate dehydrogenase catalytic" evidence="4">
    <location>
        <begin position="19"/>
        <end position="167"/>
    </location>
</feature>
<comment type="cofactor">
    <cofactor evidence="1">
        <name>FMN</name>
        <dbReference type="ChEBI" id="CHEBI:58210"/>
    </cofactor>
</comment>
<dbReference type="UniPathway" id="UPA00070"/>